<reference evidence="1 2" key="1">
    <citation type="journal article" date="2021" name="Elife">
        <title>Chloroplast acquisition without the gene transfer in kleptoplastic sea slugs, Plakobranchus ocellatus.</title>
        <authorList>
            <person name="Maeda T."/>
            <person name="Takahashi S."/>
            <person name="Yoshida T."/>
            <person name="Shimamura S."/>
            <person name="Takaki Y."/>
            <person name="Nagai Y."/>
            <person name="Toyoda A."/>
            <person name="Suzuki Y."/>
            <person name="Arimoto A."/>
            <person name="Ishii H."/>
            <person name="Satoh N."/>
            <person name="Nishiyama T."/>
            <person name="Hasebe M."/>
            <person name="Maruyama T."/>
            <person name="Minagawa J."/>
            <person name="Obokata J."/>
            <person name="Shigenobu S."/>
        </authorList>
    </citation>
    <scope>NUCLEOTIDE SEQUENCE [LARGE SCALE GENOMIC DNA]</scope>
</reference>
<evidence type="ECO:0000313" key="2">
    <source>
        <dbReference type="Proteomes" id="UP000735302"/>
    </source>
</evidence>
<gene>
    <name evidence="1" type="ORF">PoB_001246600</name>
</gene>
<accession>A0AAV3YUD0</accession>
<proteinExistence type="predicted"/>
<dbReference type="AlphaFoldDB" id="A0AAV3YUD0"/>
<keyword evidence="2" id="KW-1185">Reference proteome</keyword>
<organism evidence="1 2">
    <name type="scientific">Plakobranchus ocellatus</name>
    <dbReference type="NCBI Taxonomy" id="259542"/>
    <lineage>
        <taxon>Eukaryota</taxon>
        <taxon>Metazoa</taxon>
        <taxon>Spiralia</taxon>
        <taxon>Lophotrochozoa</taxon>
        <taxon>Mollusca</taxon>
        <taxon>Gastropoda</taxon>
        <taxon>Heterobranchia</taxon>
        <taxon>Euthyneura</taxon>
        <taxon>Panpulmonata</taxon>
        <taxon>Sacoglossa</taxon>
        <taxon>Placobranchoidea</taxon>
        <taxon>Plakobranchidae</taxon>
        <taxon>Plakobranchus</taxon>
    </lineage>
</organism>
<sequence length="140" mass="15954">MEDKEEKETLRCVTINTFFYLDSVSLSSAETVEVSGINGFKRCRLPQKARLGKRARQRLPRENEDQTIRSRISSNVLVFCQENARWQSLTHEVSGGSMLVLQSSCLCLFSKNEGKTPMNFFSVFVTNHLRCQATTAEKLI</sequence>
<comment type="caution">
    <text evidence="1">The sequence shown here is derived from an EMBL/GenBank/DDBJ whole genome shotgun (WGS) entry which is preliminary data.</text>
</comment>
<protein>
    <submittedName>
        <fullName evidence="1">Uncharacterized protein</fullName>
    </submittedName>
</protein>
<dbReference type="Proteomes" id="UP000735302">
    <property type="component" value="Unassembled WGS sequence"/>
</dbReference>
<name>A0AAV3YUD0_9GAST</name>
<evidence type="ECO:0000313" key="1">
    <source>
        <dbReference type="EMBL" id="GFN85960.1"/>
    </source>
</evidence>
<dbReference type="EMBL" id="BLXT01001485">
    <property type="protein sequence ID" value="GFN85960.1"/>
    <property type="molecule type" value="Genomic_DNA"/>
</dbReference>